<evidence type="ECO:0000256" key="15">
    <source>
        <dbReference type="PIRSR" id="PIRSR601384-2"/>
    </source>
</evidence>
<comment type="cofactor">
    <cofactor evidence="15">
        <name>Zn(2+)</name>
        <dbReference type="ChEBI" id="CHEBI:29105"/>
    </cofactor>
    <text evidence="15">Binds 1 zinc ion per subunit.</text>
</comment>
<dbReference type="SMART" id="SM01351">
    <property type="entry name" value="Aspzincin_M35"/>
    <property type="match status" value="1"/>
</dbReference>
<evidence type="ECO:0000313" key="18">
    <source>
        <dbReference type="EMBL" id="OAA57273.1"/>
    </source>
</evidence>
<evidence type="ECO:0000256" key="13">
    <source>
        <dbReference type="ARBA" id="ARBA00023145"/>
    </source>
</evidence>
<dbReference type="GO" id="GO:0006508">
    <property type="term" value="P:proteolysis"/>
    <property type="evidence" value="ECO:0007669"/>
    <property type="project" value="UniProtKB-KW"/>
</dbReference>
<evidence type="ECO:0000256" key="9">
    <source>
        <dbReference type="ARBA" id="ARBA00022729"/>
    </source>
</evidence>
<evidence type="ECO:0000256" key="1">
    <source>
        <dbReference type="ARBA" id="ARBA00001187"/>
    </source>
</evidence>
<dbReference type="Gene3D" id="3.40.390.10">
    <property type="entry name" value="Collagenase (Catalytic Domain)"/>
    <property type="match status" value="1"/>
</dbReference>
<reference evidence="18 19" key="1">
    <citation type="journal article" date="2016" name="Genome Biol. Evol.">
        <title>Divergent and convergent evolution of fungal pathogenicity.</title>
        <authorList>
            <person name="Shang Y."/>
            <person name="Xiao G."/>
            <person name="Zheng P."/>
            <person name="Cen K."/>
            <person name="Zhan S."/>
            <person name="Wang C."/>
        </authorList>
    </citation>
    <scope>NUCLEOTIDE SEQUENCE [LARGE SCALE GENOMIC DNA]</scope>
    <source>
        <strain evidence="18 19">ARSEF 2679</strain>
    </source>
</reference>
<evidence type="ECO:0000256" key="7">
    <source>
        <dbReference type="ARBA" id="ARBA00022685"/>
    </source>
</evidence>
<evidence type="ECO:0000256" key="12">
    <source>
        <dbReference type="ARBA" id="ARBA00023049"/>
    </source>
</evidence>
<keyword evidence="11 15" id="KW-0862">Zinc</keyword>
<dbReference type="RefSeq" id="XP_018702075.1">
    <property type="nucleotide sequence ID" value="XM_018850797.1"/>
</dbReference>
<keyword evidence="7" id="KW-0165">Cleavage on pair of basic residues</keyword>
<keyword evidence="19" id="KW-1185">Reference proteome</keyword>
<comment type="subcellular location">
    <subcellularLocation>
        <location evidence="2">Secreted</location>
    </subcellularLocation>
</comment>
<dbReference type="EMBL" id="AZHB01000020">
    <property type="protein sequence ID" value="OAA57273.1"/>
    <property type="molecule type" value="Genomic_DNA"/>
</dbReference>
<comment type="catalytic activity">
    <reaction evidence="1">
        <text>Preferential cleavage of bonds with hydrophobic residues in P1'. Also 3-Asn-|-Gln-4 and 8-Gly-|-Ser-9 bonds in insulin B chain.</text>
        <dbReference type="EC" id="3.4.24.39"/>
    </reaction>
</comment>
<feature type="disulfide bond" evidence="16">
    <location>
        <begin position="177"/>
        <end position="248"/>
    </location>
</feature>
<dbReference type="InterPro" id="IPR001384">
    <property type="entry name" value="Peptidase_M35"/>
</dbReference>
<dbReference type="PANTHER" id="PTHR37016">
    <property type="match status" value="1"/>
</dbReference>
<keyword evidence="12" id="KW-0482">Metalloprotease</keyword>
<evidence type="ECO:0000256" key="6">
    <source>
        <dbReference type="ARBA" id="ARBA00022670"/>
    </source>
</evidence>
<dbReference type="Proteomes" id="UP000076744">
    <property type="component" value="Unassembled WGS sequence"/>
</dbReference>
<dbReference type="EC" id="3.4.24.39" evidence="4"/>
<dbReference type="InterPro" id="IPR029463">
    <property type="entry name" value="Lys_MEP"/>
</dbReference>
<feature type="binding site" evidence="15">
    <location>
        <position position="309"/>
    </location>
    <ligand>
        <name>Zn(2+)</name>
        <dbReference type="ChEBI" id="CHEBI:29105"/>
        <note>catalytic</note>
    </ligand>
</feature>
<feature type="active site" evidence="14">
    <location>
        <position position="297"/>
    </location>
</feature>
<accession>A0A167Q4A7</accession>
<evidence type="ECO:0000256" key="14">
    <source>
        <dbReference type="PIRSR" id="PIRSR601384-1"/>
    </source>
</evidence>
<dbReference type="AlphaFoldDB" id="A0A167Q4A7"/>
<comment type="similarity">
    <text evidence="3">Belongs to the peptidase M35 family.</text>
</comment>
<evidence type="ECO:0000256" key="2">
    <source>
        <dbReference type="ARBA" id="ARBA00004613"/>
    </source>
</evidence>
<evidence type="ECO:0000256" key="16">
    <source>
        <dbReference type="PIRSR" id="PIRSR601384-3"/>
    </source>
</evidence>
<sequence length="393" mass="44387">MKLLALLAPLALAATIPAESKEDWPAKLEVRAKLRGWTRLDVTIENKSPKAFNILKAGSILDENRLESMRLLGPNCEVTFLDRGSPDTKTAREESEFLLMPAHGSLNTTIDLLDVRNAYRFCGKNISFLSGSATLHAAELGNNTLARKFPYEFDNILVYHEFFPPLPEAFEERVHKCSPDYMKVLKEGIKNCASHATAAREAALTGSAERMEAYFKDSSQETRNSVADTFSKVAEMCDFKNPRIYITCNHEWCNHAMAAMMPRSDPGHMLFCRRAYFQPTLPDLNEISSVTHTIVHEMTHLAFVKATKDIKYGLYDSTKLDKDSSLNNADSYALFSDSVFLKEDGLNQTRADAERERIKNGYYDPQQLGNITRDEFLSLAPDVRAERFGFELK</sequence>
<dbReference type="GO" id="GO:0004222">
    <property type="term" value="F:metalloendopeptidase activity"/>
    <property type="evidence" value="ECO:0007669"/>
    <property type="project" value="InterPro"/>
</dbReference>
<dbReference type="CDD" id="cd11008">
    <property type="entry name" value="M35_deuterolysin_like"/>
    <property type="match status" value="1"/>
</dbReference>
<keyword evidence="9" id="KW-0732">Signal</keyword>
<dbReference type="GeneID" id="30023486"/>
<feature type="binding site" evidence="15">
    <location>
        <position position="300"/>
    </location>
    <ligand>
        <name>Zn(2+)</name>
        <dbReference type="ChEBI" id="CHEBI:29105"/>
        <note>catalytic</note>
    </ligand>
</feature>
<evidence type="ECO:0000256" key="3">
    <source>
        <dbReference type="ARBA" id="ARBA00010279"/>
    </source>
</evidence>
<organism evidence="18 19">
    <name type="scientific">Cordyceps fumosorosea (strain ARSEF 2679)</name>
    <name type="common">Isaria fumosorosea</name>
    <dbReference type="NCBI Taxonomy" id="1081104"/>
    <lineage>
        <taxon>Eukaryota</taxon>
        <taxon>Fungi</taxon>
        <taxon>Dikarya</taxon>
        <taxon>Ascomycota</taxon>
        <taxon>Pezizomycotina</taxon>
        <taxon>Sordariomycetes</taxon>
        <taxon>Hypocreomycetidae</taxon>
        <taxon>Hypocreales</taxon>
        <taxon>Cordycipitaceae</taxon>
        <taxon>Cordyceps</taxon>
    </lineage>
</organism>
<dbReference type="GO" id="GO:0046872">
    <property type="term" value="F:metal ion binding"/>
    <property type="evidence" value="ECO:0007669"/>
    <property type="project" value="UniProtKB-KW"/>
</dbReference>
<evidence type="ECO:0000259" key="17">
    <source>
        <dbReference type="SMART" id="SM01351"/>
    </source>
</evidence>
<evidence type="ECO:0000256" key="8">
    <source>
        <dbReference type="ARBA" id="ARBA00022723"/>
    </source>
</evidence>
<protein>
    <recommendedName>
        <fullName evidence="4">deuterolysin</fullName>
        <ecNumber evidence="4">3.4.24.39</ecNumber>
    </recommendedName>
</protein>
<evidence type="ECO:0000313" key="19">
    <source>
        <dbReference type="Proteomes" id="UP000076744"/>
    </source>
</evidence>
<keyword evidence="13" id="KW-0865">Zymogen</keyword>
<name>A0A167Q4A7_CORFA</name>
<evidence type="ECO:0000256" key="11">
    <source>
        <dbReference type="ARBA" id="ARBA00022833"/>
    </source>
</evidence>
<dbReference type="STRING" id="1081104.A0A167Q4A7"/>
<dbReference type="Pfam" id="PF14521">
    <property type="entry name" value="Aspzincin_M35"/>
    <property type="match status" value="1"/>
</dbReference>
<gene>
    <name evidence="18" type="ORF">ISF_07194</name>
</gene>
<keyword evidence="5" id="KW-0964">Secreted</keyword>
<dbReference type="OrthoDB" id="412874at2759"/>
<proteinExistence type="inferred from homology"/>
<comment type="caution">
    <text evidence="18">The sequence shown here is derived from an EMBL/GenBank/DDBJ whole genome shotgun (WGS) entry which is preliminary data.</text>
</comment>
<evidence type="ECO:0000256" key="10">
    <source>
        <dbReference type="ARBA" id="ARBA00022801"/>
    </source>
</evidence>
<feature type="disulfide bond" evidence="16">
    <location>
        <begin position="253"/>
        <end position="272"/>
    </location>
</feature>
<keyword evidence="10" id="KW-0378">Hydrolase</keyword>
<dbReference type="GO" id="GO:0005576">
    <property type="term" value="C:extracellular region"/>
    <property type="evidence" value="ECO:0007669"/>
    <property type="project" value="UniProtKB-SubCell"/>
</dbReference>
<keyword evidence="6" id="KW-0645">Protease</keyword>
<dbReference type="InterPro" id="IPR024079">
    <property type="entry name" value="MetalloPept_cat_dom_sf"/>
</dbReference>
<dbReference type="PANTHER" id="PTHR37016:SF3">
    <property type="entry name" value="NEUTRAL PROTEASE 2-RELATED"/>
    <property type="match status" value="1"/>
</dbReference>
<dbReference type="SUPFAM" id="SSF55486">
    <property type="entry name" value="Metalloproteases ('zincins'), catalytic domain"/>
    <property type="match status" value="1"/>
</dbReference>
<evidence type="ECO:0000256" key="5">
    <source>
        <dbReference type="ARBA" id="ARBA00022525"/>
    </source>
</evidence>
<dbReference type="PRINTS" id="PR00768">
    <property type="entry name" value="DEUTEROLYSIN"/>
</dbReference>
<dbReference type="InterPro" id="IPR050414">
    <property type="entry name" value="Fungal_M35_metalloproteases"/>
</dbReference>
<feature type="binding site" evidence="15">
    <location>
        <position position="296"/>
    </location>
    <ligand>
        <name>Zn(2+)</name>
        <dbReference type="ChEBI" id="CHEBI:29105"/>
        <note>catalytic</note>
    </ligand>
</feature>
<keyword evidence="8 15" id="KW-0479">Metal-binding</keyword>
<evidence type="ECO:0000256" key="4">
    <source>
        <dbReference type="ARBA" id="ARBA00012431"/>
    </source>
</evidence>
<feature type="domain" description="Lysine-specific metallo-endopeptidase" evidence="17">
    <location>
        <begin position="200"/>
        <end position="337"/>
    </location>
</feature>